<gene>
    <name evidence="3" type="ORF">GCM10023187_14060</name>
</gene>
<evidence type="ECO:0000256" key="1">
    <source>
        <dbReference type="SAM" id="SignalP"/>
    </source>
</evidence>
<dbReference type="EMBL" id="BAABHB010000002">
    <property type="protein sequence ID" value="GAA4400650.1"/>
    <property type="molecule type" value="Genomic_DNA"/>
</dbReference>
<dbReference type="Proteomes" id="UP001500936">
    <property type="component" value="Unassembled WGS sequence"/>
</dbReference>
<feature type="signal peptide" evidence="1">
    <location>
        <begin position="1"/>
        <end position="18"/>
    </location>
</feature>
<name>A0ABP8K5J3_9BACT</name>
<dbReference type="Gene3D" id="3.40.190.10">
    <property type="entry name" value="Periplasmic binding protein-like II"/>
    <property type="match status" value="1"/>
</dbReference>
<keyword evidence="1" id="KW-0732">Signal</keyword>
<evidence type="ECO:0000313" key="3">
    <source>
        <dbReference type="EMBL" id="GAA4400650.1"/>
    </source>
</evidence>
<evidence type="ECO:0000313" key="4">
    <source>
        <dbReference type="Proteomes" id="UP001500936"/>
    </source>
</evidence>
<feature type="domain" description="Solute-binding protein family 3/N-terminal" evidence="2">
    <location>
        <begin position="38"/>
        <end position="123"/>
    </location>
</feature>
<dbReference type="Pfam" id="PF00497">
    <property type="entry name" value="SBP_bac_3"/>
    <property type="match status" value="1"/>
</dbReference>
<organism evidence="3 4">
    <name type="scientific">Nibrella viscosa</name>
    <dbReference type="NCBI Taxonomy" id="1084524"/>
    <lineage>
        <taxon>Bacteria</taxon>
        <taxon>Pseudomonadati</taxon>
        <taxon>Bacteroidota</taxon>
        <taxon>Cytophagia</taxon>
        <taxon>Cytophagales</taxon>
        <taxon>Spirosomataceae</taxon>
        <taxon>Nibrella</taxon>
    </lineage>
</organism>
<dbReference type="SUPFAM" id="SSF53850">
    <property type="entry name" value="Periplasmic binding protein-like II"/>
    <property type="match status" value="1"/>
</dbReference>
<feature type="chain" id="PRO_5047324457" evidence="1">
    <location>
        <begin position="19"/>
        <end position="157"/>
    </location>
</feature>
<sequence>MPMKHVILLIVLCLPAWGCDTYPKDPRNTLKTATGGTLRVGYSENPPWVIKTDSVPTGIEANLVKAFAATLKAQVAWHNDTEQNLFEDLEKQKLHLVIAGITDNNPWKKKVGLTRPFVETGEKKHVMAAIQGENAFIVRLERFLHEHEQAINARVQP</sequence>
<proteinExistence type="predicted"/>
<keyword evidence="4" id="KW-1185">Reference proteome</keyword>
<reference evidence="4" key="1">
    <citation type="journal article" date="2019" name="Int. J. Syst. Evol. Microbiol.">
        <title>The Global Catalogue of Microorganisms (GCM) 10K type strain sequencing project: providing services to taxonomists for standard genome sequencing and annotation.</title>
        <authorList>
            <consortium name="The Broad Institute Genomics Platform"/>
            <consortium name="The Broad Institute Genome Sequencing Center for Infectious Disease"/>
            <person name="Wu L."/>
            <person name="Ma J."/>
        </authorList>
    </citation>
    <scope>NUCLEOTIDE SEQUENCE [LARGE SCALE GENOMIC DNA]</scope>
    <source>
        <strain evidence="4">JCM 17925</strain>
    </source>
</reference>
<comment type="caution">
    <text evidence="3">The sequence shown here is derived from an EMBL/GenBank/DDBJ whole genome shotgun (WGS) entry which is preliminary data.</text>
</comment>
<evidence type="ECO:0000259" key="2">
    <source>
        <dbReference type="Pfam" id="PF00497"/>
    </source>
</evidence>
<dbReference type="InterPro" id="IPR001638">
    <property type="entry name" value="Solute-binding_3/MltF_N"/>
</dbReference>
<accession>A0ABP8K5J3</accession>
<protein>
    <submittedName>
        <fullName evidence="3">Transporter substrate-binding domain-containing protein</fullName>
    </submittedName>
</protein>